<dbReference type="Gene3D" id="3.30.310.50">
    <property type="entry name" value="Alpha-D-phosphohexomutase, C-terminal domain"/>
    <property type="match status" value="1"/>
</dbReference>
<keyword evidence="4" id="KW-1185">Reference proteome</keyword>
<dbReference type="Pfam" id="PF08021">
    <property type="entry name" value="FAD_binding_9"/>
    <property type="match status" value="1"/>
</dbReference>
<dbReference type="InterPro" id="IPR017938">
    <property type="entry name" value="Riboflavin_synthase-like_b-brl"/>
</dbReference>
<dbReference type="Proteomes" id="UP001177080">
    <property type="component" value="Unassembled WGS sequence"/>
</dbReference>
<name>A0ABT8XEV4_9HYPH</name>
<dbReference type="Gene3D" id="2.40.30.10">
    <property type="entry name" value="Translation factors"/>
    <property type="match status" value="1"/>
</dbReference>
<dbReference type="InterPro" id="IPR014543">
    <property type="entry name" value="UCP028291"/>
</dbReference>
<comment type="caution">
    <text evidence="3">The sequence shown here is derived from an EMBL/GenBank/DDBJ whole genome shotgun (WGS) entry which is preliminary data.</text>
</comment>
<protein>
    <submittedName>
        <fullName evidence="3">Siderophore-interacting protein</fullName>
    </submittedName>
</protein>
<evidence type="ECO:0000313" key="4">
    <source>
        <dbReference type="Proteomes" id="UP001177080"/>
    </source>
</evidence>
<proteinExistence type="inferred from homology"/>
<dbReference type="SUPFAM" id="SSF63380">
    <property type="entry name" value="Riboflavin synthase domain-like"/>
    <property type="match status" value="1"/>
</dbReference>
<feature type="domain" description="FAD-binding FR-type" evidence="2">
    <location>
        <begin position="107"/>
        <end position="232"/>
    </location>
</feature>
<dbReference type="Pfam" id="PF04954">
    <property type="entry name" value="SIP"/>
    <property type="match status" value="1"/>
</dbReference>
<dbReference type="InterPro" id="IPR013113">
    <property type="entry name" value="SIP_FAD-bd"/>
</dbReference>
<dbReference type="InterPro" id="IPR017927">
    <property type="entry name" value="FAD-bd_FR_type"/>
</dbReference>
<sequence length="359" mass="38985">MQTREYTAKARIALRNPGPVIAEFCDHMLEHNAEVNEGPDGPVLRLGHIRAAFSRDGAETLVAVAAPDLEGLYLARMSVASHILEFAGDDPPVIEWTGDGGEIARPPNFQILDVVGCRMLTPHMRRLTLSGEDVARFAGLEALHLNLMIQRPEAGEPQWPHVGANGVIAWDDPGLRPLMRKYTVRSVDLAAGTLDIDFVLHADAGPGSGFAQAAAVGDRVGVVGPGGGGLVEAEWYLFAGDETALPAIARMLEHLPTGARGKVFLEVADAAEVQPLTTTASLEIEWLLRNGRPAGGTTLLMDAIRNTDFPTSDQRRYLWAGCEFEAFRAIRTFARQEKRLANTEHLVVSYWRRGAAEAE</sequence>
<organism evidence="3 4">
    <name type="scientific">Shinella curvata</name>
    <dbReference type="NCBI Taxonomy" id="1817964"/>
    <lineage>
        <taxon>Bacteria</taxon>
        <taxon>Pseudomonadati</taxon>
        <taxon>Pseudomonadota</taxon>
        <taxon>Alphaproteobacteria</taxon>
        <taxon>Hyphomicrobiales</taxon>
        <taxon>Rhizobiaceae</taxon>
        <taxon>Shinella</taxon>
    </lineage>
</organism>
<reference evidence="3" key="1">
    <citation type="submission" date="2022-04" db="EMBL/GenBank/DDBJ databases">
        <title>Shinella lacus sp. nov., a novel member of the genus Shinella from water.</title>
        <authorList>
            <person name="Deng Y."/>
        </authorList>
    </citation>
    <scope>NUCLEOTIDE SEQUENCE</scope>
    <source>
        <strain evidence="3">JCM 31239</strain>
    </source>
</reference>
<gene>
    <name evidence="3" type="ORF">GB928_013585</name>
</gene>
<dbReference type="RefSeq" id="WP_244759936.1">
    <property type="nucleotide sequence ID" value="NZ_JALJCJ010000002.1"/>
</dbReference>
<dbReference type="PANTHER" id="PTHR30157">
    <property type="entry name" value="FERRIC REDUCTASE, NADPH-DEPENDENT"/>
    <property type="match status" value="1"/>
</dbReference>
<dbReference type="Gene3D" id="3.40.50.80">
    <property type="entry name" value="Nucleotide-binding domain of ferredoxin-NADP reductase (FNR) module"/>
    <property type="match status" value="1"/>
</dbReference>
<accession>A0ABT8XEV4</accession>
<dbReference type="InterPro" id="IPR039261">
    <property type="entry name" value="FNR_nucleotide-bd"/>
</dbReference>
<dbReference type="EMBL" id="WHSC02000006">
    <property type="protein sequence ID" value="MDO6122221.1"/>
    <property type="molecule type" value="Genomic_DNA"/>
</dbReference>
<dbReference type="CDD" id="cd06193">
    <property type="entry name" value="siderophore_interacting"/>
    <property type="match status" value="1"/>
</dbReference>
<comment type="similarity">
    <text evidence="1">Belongs to the SIP oxidoreductase family.</text>
</comment>
<dbReference type="PANTHER" id="PTHR30157:SF0">
    <property type="entry name" value="NADPH-DEPENDENT FERRIC-CHELATE REDUCTASE"/>
    <property type="match status" value="1"/>
</dbReference>
<dbReference type="Pfam" id="PF09981">
    <property type="entry name" value="DUF2218"/>
    <property type="match status" value="1"/>
</dbReference>
<evidence type="ECO:0000259" key="2">
    <source>
        <dbReference type="PROSITE" id="PS51384"/>
    </source>
</evidence>
<evidence type="ECO:0000256" key="1">
    <source>
        <dbReference type="ARBA" id="ARBA00035644"/>
    </source>
</evidence>
<dbReference type="InterPro" id="IPR007037">
    <property type="entry name" value="SIP_rossman_dom"/>
</dbReference>
<evidence type="ECO:0000313" key="3">
    <source>
        <dbReference type="EMBL" id="MDO6122221.1"/>
    </source>
</evidence>
<dbReference type="PROSITE" id="PS51384">
    <property type="entry name" value="FAD_FR"/>
    <property type="match status" value="1"/>
</dbReference>
<dbReference type="InterPro" id="IPR039374">
    <property type="entry name" value="SIP_fam"/>
</dbReference>